<evidence type="ECO:0000313" key="4">
    <source>
        <dbReference type="EMBL" id="KAF8767232.1"/>
    </source>
</evidence>
<reference evidence="4" key="1">
    <citation type="journal article" date="2020" name="bioRxiv">
        <title>Chromosome-level reference genome of the European wasp spider Argiope bruennichi: a resource for studies on range expansion and evolutionary adaptation.</title>
        <authorList>
            <person name="Sheffer M.M."/>
            <person name="Hoppe A."/>
            <person name="Krehenwinkel H."/>
            <person name="Uhl G."/>
            <person name="Kuss A.W."/>
            <person name="Jensen L."/>
            <person name="Jensen C."/>
            <person name="Gillespie R.G."/>
            <person name="Hoff K.J."/>
            <person name="Prost S."/>
        </authorList>
    </citation>
    <scope>NUCLEOTIDE SEQUENCE</scope>
</reference>
<feature type="chain" id="PRO_5035946497" evidence="3">
    <location>
        <begin position="18"/>
        <end position="670"/>
    </location>
</feature>
<name>A0A8T0E8M7_ARGBR</name>
<accession>A0A8T0E8M7</accession>
<keyword evidence="5" id="KW-1185">Reference proteome</keyword>
<dbReference type="GO" id="GO:0062129">
    <property type="term" value="C:chitin-based extracellular matrix"/>
    <property type="evidence" value="ECO:0007669"/>
    <property type="project" value="TreeGrafter"/>
</dbReference>
<evidence type="ECO:0000256" key="2">
    <source>
        <dbReference type="SAM" id="MobiDB-lite"/>
    </source>
</evidence>
<dbReference type="EMBL" id="JABXBU010002230">
    <property type="protein sequence ID" value="KAF8767232.1"/>
    <property type="molecule type" value="Genomic_DNA"/>
</dbReference>
<gene>
    <name evidence="4" type="ORF">HNY73_020216</name>
</gene>
<evidence type="ECO:0000313" key="5">
    <source>
        <dbReference type="Proteomes" id="UP000807504"/>
    </source>
</evidence>
<proteinExistence type="predicted"/>
<feature type="compositionally biased region" description="Acidic residues" evidence="2">
    <location>
        <begin position="299"/>
        <end position="313"/>
    </location>
</feature>
<dbReference type="PROSITE" id="PS51155">
    <property type="entry name" value="CHIT_BIND_RR_2"/>
    <property type="match status" value="4"/>
</dbReference>
<organism evidence="4 5">
    <name type="scientific">Argiope bruennichi</name>
    <name type="common">Wasp spider</name>
    <name type="synonym">Aranea bruennichi</name>
    <dbReference type="NCBI Taxonomy" id="94029"/>
    <lineage>
        <taxon>Eukaryota</taxon>
        <taxon>Metazoa</taxon>
        <taxon>Ecdysozoa</taxon>
        <taxon>Arthropoda</taxon>
        <taxon>Chelicerata</taxon>
        <taxon>Arachnida</taxon>
        <taxon>Araneae</taxon>
        <taxon>Araneomorphae</taxon>
        <taxon>Entelegynae</taxon>
        <taxon>Araneoidea</taxon>
        <taxon>Araneidae</taxon>
        <taxon>Argiope</taxon>
    </lineage>
</organism>
<dbReference type="AlphaFoldDB" id="A0A8T0E8M7"/>
<dbReference type="InterPro" id="IPR050468">
    <property type="entry name" value="Cuticle_Struct_Prot"/>
</dbReference>
<evidence type="ECO:0000256" key="1">
    <source>
        <dbReference type="PROSITE-ProRule" id="PRU00497"/>
    </source>
</evidence>
<dbReference type="Proteomes" id="UP000807504">
    <property type="component" value="Unassembled WGS sequence"/>
</dbReference>
<feature type="compositionally biased region" description="Polar residues" evidence="2">
    <location>
        <begin position="285"/>
        <end position="295"/>
    </location>
</feature>
<dbReference type="GO" id="GO:0008010">
    <property type="term" value="F:structural constituent of chitin-based larval cuticle"/>
    <property type="evidence" value="ECO:0007669"/>
    <property type="project" value="TreeGrafter"/>
</dbReference>
<dbReference type="PANTHER" id="PTHR10380">
    <property type="entry name" value="CUTICLE PROTEIN"/>
    <property type="match status" value="1"/>
</dbReference>
<keyword evidence="3" id="KW-0732">Signal</keyword>
<comment type="caution">
    <text evidence="4">The sequence shown here is derived from an EMBL/GenBank/DDBJ whole genome shotgun (WGS) entry which is preliminary data.</text>
</comment>
<protein>
    <submittedName>
        <fullName evidence="4">Cuticle protein 16.8 like protein</fullName>
    </submittedName>
</protein>
<keyword evidence="1" id="KW-0193">Cuticle</keyword>
<evidence type="ECO:0000256" key="3">
    <source>
        <dbReference type="SAM" id="SignalP"/>
    </source>
</evidence>
<feature type="region of interest" description="Disordered" evidence="2">
    <location>
        <begin position="266"/>
        <end position="313"/>
    </location>
</feature>
<dbReference type="InterPro" id="IPR000618">
    <property type="entry name" value="Insect_cuticle"/>
</dbReference>
<dbReference type="Pfam" id="PF00379">
    <property type="entry name" value="Chitin_bind_4"/>
    <property type="match status" value="4"/>
</dbReference>
<sequence>MISQAFILAAFAVVAFASLHHEPVHHPQPFKFGYSVKDKHGEQHREEVGDGKNVKGSYGFTDARGIHRQVNYVADHAGFRAEVKTNEPGTANQNPAAVHIISDAPYGHGGYAGAAGLGYAGVGGAGYGYGGIGAAGLGYGYGGLGVAGVGYGNAGLGGYGGLGYGGYGLGNGRFGGLGYSRYVIYNPLHHQVRMLTAFVLAALAVAAFASLHHEPIHHPQPFKFGYSVKDKHGEQHREEVGDGKNVKGSYGFTDARGIKRQVNYVADHGDSELRSRPTNPEPLTRTPQPSISSPTLPMDMEDMPELQDSDTLESEVQDMDMVVLALPEWVMDMVVLEQLAFVLAALTVAAYASLHHEPIHHPQPFKFGYSVKDKHGEQHREEVGDGKNVKGSYGFTDARGIKRQVNYVADHAGFRAEVKTNEPGTANQNPAAVHIISDAPYGHGGYAGVAGLGYAGVGEAGLGYARNAGYGYAGVAANGLGYGYAGLDGYGGYGYGGNGLLGGLGYARYAALAVTAFASLYHEPIHHPQPFKFGYSVKDKHGEQHREEVGDGKNVKGSYGFTDARGIKRQVNYVADHGGFRAEVKTNEPGTANQNPAAVHIISDAPYGHGGYAGLGYAGVEGAGYGFGGLGANGVGYGYGGLGGYGGFGYGGYGFGNGLLRGLGYARYGF</sequence>
<feature type="signal peptide" evidence="3">
    <location>
        <begin position="1"/>
        <end position="17"/>
    </location>
</feature>
<reference evidence="4" key="2">
    <citation type="submission" date="2020-06" db="EMBL/GenBank/DDBJ databases">
        <authorList>
            <person name="Sheffer M."/>
        </authorList>
    </citation>
    <scope>NUCLEOTIDE SEQUENCE</scope>
</reference>